<accession>X1C7Q3</accession>
<feature type="non-terminal residue" evidence="1">
    <location>
        <position position="1"/>
    </location>
</feature>
<name>X1C7Q3_9ZZZZ</name>
<reference evidence="1" key="1">
    <citation type="journal article" date="2014" name="Front. Microbiol.">
        <title>High frequency of phylogenetically diverse reductive dehalogenase-homologous genes in deep subseafloor sedimentary metagenomes.</title>
        <authorList>
            <person name="Kawai M."/>
            <person name="Futagami T."/>
            <person name="Toyoda A."/>
            <person name="Takaki Y."/>
            <person name="Nishi S."/>
            <person name="Hori S."/>
            <person name="Arai W."/>
            <person name="Tsubouchi T."/>
            <person name="Morono Y."/>
            <person name="Uchiyama I."/>
            <person name="Ito T."/>
            <person name="Fujiyama A."/>
            <person name="Inagaki F."/>
            <person name="Takami H."/>
        </authorList>
    </citation>
    <scope>NUCLEOTIDE SEQUENCE</scope>
    <source>
        <strain evidence="1">Expedition CK06-06</strain>
    </source>
</reference>
<dbReference type="EMBL" id="BART01009750">
    <property type="protein sequence ID" value="GAG80441.1"/>
    <property type="molecule type" value="Genomic_DNA"/>
</dbReference>
<proteinExistence type="predicted"/>
<gene>
    <name evidence="1" type="ORF">S01H4_21500</name>
</gene>
<organism evidence="1">
    <name type="scientific">marine sediment metagenome</name>
    <dbReference type="NCBI Taxonomy" id="412755"/>
    <lineage>
        <taxon>unclassified sequences</taxon>
        <taxon>metagenomes</taxon>
        <taxon>ecological metagenomes</taxon>
    </lineage>
</organism>
<comment type="caution">
    <text evidence="1">The sequence shown here is derived from an EMBL/GenBank/DDBJ whole genome shotgun (WGS) entry which is preliminary data.</text>
</comment>
<dbReference type="AlphaFoldDB" id="X1C7Q3"/>
<sequence>VIKRNPGAPLMKLIAKYSTTTGISRKTVTEYVKDLQLAGEIVIKISKVYIAEKEG</sequence>
<evidence type="ECO:0000313" key="1">
    <source>
        <dbReference type="EMBL" id="GAG80441.1"/>
    </source>
</evidence>
<protein>
    <submittedName>
        <fullName evidence="1">Uncharacterized protein</fullName>
    </submittedName>
</protein>